<feature type="domain" description="Type II methyltransferase M.TaqI-like" evidence="6">
    <location>
        <begin position="422"/>
        <end position="669"/>
    </location>
</feature>
<keyword evidence="4" id="KW-0949">S-adenosyl-L-methionine</keyword>
<evidence type="ECO:0000313" key="7">
    <source>
        <dbReference type="EMBL" id="KJZ07071.1"/>
    </source>
</evidence>
<protein>
    <recommendedName>
        <fullName evidence="1">site-specific DNA-methyltransferase (adenine-specific)</fullName>
        <ecNumber evidence="1">2.1.1.72</ecNumber>
    </recommendedName>
</protein>
<reference evidence="7 8" key="1">
    <citation type="journal article" date="2015" name="BMC Genomics">
        <title>Genome mining reveals unlocked bioactive potential of marine Gram-negative bacteria.</title>
        <authorList>
            <person name="Machado H."/>
            <person name="Sonnenschein E.C."/>
            <person name="Melchiorsen J."/>
            <person name="Gram L."/>
        </authorList>
    </citation>
    <scope>NUCLEOTIDE SEQUENCE [LARGE SCALE GENOMIC DNA]</scope>
    <source>
        <strain evidence="7 8">S2471</strain>
    </source>
</reference>
<dbReference type="SUPFAM" id="SSF53335">
    <property type="entry name" value="S-adenosyl-L-methionine-dependent methyltransferases"/>
    <property type="match status" value="1"/>
</dbReference>
<dbReference type="PATRIC" id="fig|43658.5.peg.3466"/>
<evidence type="ECO:0000259" key="6">
    <source>
        <dbReference type="Pfam" id="PF07669"/>
    </source>
</evidence>
<proteinExistence type="predicted"/>
<dbReference type="AlphaFoldDB" id="A0A0F4QHJ1"/>
<comment type="catalytic activity">
    <reaction evidence="5">
        <text>a 2'-deoxyadenosine in DNA + S-adenosyl-L-methionine = an N(6)-methyl-2'-deoxyadenosine in DNA + S-adenosyl-L-homocysteine + H(+)</text>
        <dbReference type="Rhea" id="RHEA:15197"/>
        <dbReference type="Rhea" id="RHEA-COMP:12418"/>
        <dbReference type="Rhea" id="RHEA-COMP:12419"/>
        <dbReference type="ChEBI" id="CHEBI:15378"/>
        <dbReference type="ChEBI" id="CHEBI:57856"/>
        <dbReference type="ChEBI" id="CHEBI:59789"/>
        <dbReference type="ChEBI" id="CHEBI:90615"/>
        <dbReference type="ChEBI" id="CHEBI:90616"/>
        <dbReference type="EC" id="2.1.1.72"/>
    </reaction>
</comment>
<evidence type="ECO:0000256" key="3">
    <source>
        <dbReference type="ARBA" id="ARBA00022679"/>
    </source>
</evidence>
<dbReference type="GO" id="GO:0006304">
    <property type="term" value="P:DNA modification"/>
    <property type="evidence" value="ECO:0007669"/>
    <property type="project" value="InterPro"/>
</dbReference>
<keyword evidence="3" id="KW-0808">Transferase</keyword>
<dbReference type="PANTHER" id="PTHR33841">
    <property type="entry name" value="DNA METHYLTRANSFERASE YEEA-RELATED"/>
    <property type="match status" value="1"/>
</dbReference>
<dbReference type="Pfam" id="PF07669">
    <property type="entry name" value="Eco57I"/>
    <property type="match status" value="1"/>
</dbReference>
<accession>A0A0F4QHJ1</accession>
<gene>
    <name evidence="7" type="ORF">TW77_16425</name>
</gene>
<dbReference type="InterPro" id="IPR011639">
    <property type="entry name" value="MethylTrfase_TaqI-like_dom"/>
</dbReference>
<dbReference type="InterPro" id="IPR029063">
    <property type="entry name" value="SAM-dependent_MTases_sf"/>
</dbReference>
<dbReference type="PANTHER" id="PTHR33841:SF4">
    <property type="entry name" value="RESTRICTION MODIFICATION SYSTEM DNA SPECIFICITY DOMAIN"/>
    <property type="match status" value="1"/>
</dbReference>
<dbReference type="Proteomes" id="UP000033452">
    <property type="component" value="Unassembled WGS sequence"/>
</dbReference>
<dbReference type="GO" id="GO:0003676">
    <property type="term" value="F:nucleic acid binding"/>
    <property type="evidence" value="ECO:0007669"/>
    <property type="project" value="InterPro"/>
</dbReference>
<evidence type="ECO:0000256" key="4">
    <source>
        <dbReference type="ARBA" id="ARBA00022691"/>
    </source>
</evidence>
<keyword evidence="8" id="KW-1185">Reference proteome</keyword>
<dbReference type="RefSeq" id="WP_046006069.1">
    <property type="nucleotide sequence ID" value="NZ_JXYA01000041.1"/>
</dbReference>
<dbReference type="EMBL" id="JXYA01000041">
    <property type="protein sequence ID" value="KJZ07071.1"/>
    <property type="molecule type" value="Genomic_DNA"/>
</dbReference>
<evidence type="ECO:0000256" key="1">
    <source>
        <dbReference type="ARBA" id="ARBA00011900"/>
    </source>
</evidence>
<evidence type="ECO:0000313" key="8">
    <source>
        <dbReference type="Proteomes" id="UP000033452"/>
    </source>
</evidence>
<name>A0A0F4QHJ1_9GAMM</name>
<evidence type="ECO:0000256" key="5">
    <source>
        <dbReference type="ARBA" id="ARBA00047942"/>
    </source>
</evidence>
<dbReference type="GO" id="GO:0009007">
    <property type="term" value="F:site-specific DNA-methyltransferase (adenine-specific) activity"/>
    <property type="evidence" value="ECO:0007669"/>
    <property type="project" value="UniProtKB-EC"/>
</dbReference>
<dbReference type="OrthoDB" id="9784823at2"/>
<evidence type="ECO:0000256" key="2">
    <source>
        <dbReference type="ARBA" id="ARBA00022603"/>
    </source>
</evidence>
<keyword evidence="2" id="KW-0489">Methyltransferase</keyword>
<dbReference type="Gene3D" id="3.40.50.150">
    <property type="entry name" value="Vaccinia Virus protein VP39"/>
    <property type="match status" value="1"/>
</dbReference>
<organism evidence="7 8">
    <name type="scientific">Pseudoalteromonas rubra</name>
    <dbReference type="NCBI Taxonomy" id="43658"/>
    <lineage>
        <taxon>Bacteria</taxon>
        <taxon>Pseudomonadati</taxon>
        <taxon>Pseudomonadota</taxon>
        <taxon>Gammaproteobacteria</taxon>
        <taxon>Alteromonadales</taxon>
        <taxon>Pseudoalteromonadaceae</taxon>
        <taxon>Pseudoalteromonas</taxon>
    </lineage>
</organism>
<comment type="caution">
    <text evidence="7">The sequence shown here is derived from an EMBL/GenBank/DDBJ whole genome shotgun (WGS) entry which is preliminary data.</text>
</comment>
<dbReference type="InterPro" id="IPR050953">
    <property type="entry name" value="N4_N6_ade-DNA_methylase"/>
</dbReference>
<dbReference type="InterPro" id="IPR002052">
    <property type="entry name" value="DNA_methylase_N6_adenine_CS"/>
</dbReference>
<sequence length="1050" mass="119307">MYTELYEQLVKHTNKCASEEELRIAWTTTFSAVGIAFHAERDKNDLLHNQVIIELKNKGLFGGKVTSPAFKNAVYDRLYKYIKRRAIAEGIAEEEYTGIATDGESIVFCFMKNGKIIHHDLMPVSEIAITKVLKALKYNKRRALTTQNLVDDFGHNATVGVGLMNALSNELSLHFQTKGNNKIKMLFKEWQSLFGQVSGLTNDQVSKITKQVGFSAPKMGSESISGLLFIIHTYNALIMKLLGAELVSHLNLTQYKDFCGNLASLEEDNLLRALSHDIEKSQYFETVGIKGFVEEAIFSWYLDSTEENDRKEIIKALKEALIQISLYRFDDLTSARSKDVLKGFYQALVPDVLRKSLGEFYTPDWLVTDTLNRSNQDSWLEKKVLDPTCGSGSFLLQTIRLKRAEADKKGLDPEQTIDALLNTVWGFDLNPLAVQAARVNFLIAISDLVTQCKAKNIELPILLADSVYSPARNPKSDEDVVEYRIGSRTANLLITIPSELAFDRAKLDMVFSVMGSEIEKDSDFKTVSQKLIRKRIADTLQLSNWEAPLKETYERVLSLHKKNWNGIWFRIIRNFFWSATAGKFDLIIGNPPWVRWSALPVDYREKVKPTCEAYEIFSETKFHGGNELDISGMITYTASDKWLTNGGKIVFVITQTHFQSPSSQGFRSFKISDTAYLKPTFVEDLKALKPFPDAANKTVIVGFEKVNEPHNPYPVPYTIWQAKSGFKKAIKEHSTIEEVLDGIKRTPMEANPVADSRSPWAIMNIGEFEKTSVIRGKSEWVSGRKGVTADLNGIYMVEILDVDEKRGLVQIETRPQAGKKDIGVAKRFWIEPDTLYPMVKGAADFSEFKFKPKHSLFHIVPNSGITKKFLLEAEDVLENDLPKTYSYLSDYRELLLDRSTYKARLSKYEFFHIYNVGAYSFSPYKVMWAEQSGSFKAAVCDHKIVPLIGKRPYVPDHKVYFVDCYDKQSAHYICGLLNCSLVRHYIESHTISIQVSNIFKHLDLPSFEKNCKKSVLLANISEKLHSTDDKKKFEKLTQEANTLALEILVR</sequence>
<dbReference type="GO" id="GO:0032259">
    <property type="term" value="P:methylation"/>
    <property type="evidence" value="ECO:0007669"/>
    <property type="project" value="UniProtKB-KW"/>
</dbReference>
<dbReference type="PROSITE" id="PS00092">
    <property type="entry name" value="N6_MTASE"/>
    <property type="match status" value="1"/>
</dbReference>
<dbReference type="PRINTS" id="PR00507">
    <property type="entry name" value="N12N6MTFRASE"/>
</dbReference>
<dbReference type="EC" id="2.1.1.72" evidence="1"/>